<gene>
    <name evidence="1" type="ORF">MTR67_032709</name>
</gene>
<dbReference type="AlphaFoldDB" id="A0AAF0U4X5"/>
<proteinExistence type="predicted"/>
<reference evidence="1" key="1">
    <citation type="submission" date="2023-08" db="EMBL/GenBank/DDBJ databases">
        <title>A de novo genome assembly of Solanum verrucosum Schlechtendal, a Mexican diploid species geographically isolated from the other diploid A-genome species in potato relatives.</title>
        <authorList>
            <person name="Hosaka K."/>
        </authorList>
    </citation>
    <scope>NUCLEOTIDE SEQUENCE</scope>
    <source>
        <tissue evidence="1">Young leaves</tissue>
    </source>
</reference>
<dbReference type="Proteomes" id="UP001234989">
    <property type="component" value="Chromosome 7"/>
</dbReference>
<accession>A0AAF0U4X5</accession>
<protein>
    <submittedName>
        <fullName evidence="1">Uncharacterized protein</fullName>
    </submittedName>
</protein>
<keyword evidence="2" id="KW-1185">Reference proteome</keyword>
<evidence type="ECO:0000313" key="1">
    <source>
        <dbReference type="EMBL" id="WMV39324.1"/>
    </source>
</evidence>
<dbReference type="EMBL" id="CP133618">
    <property type="protein sequence ID" value="WMV39324.1"/>
    <property type="molecule type" value="Genomic_DNA"/>
</dbReference>
<organism evidence="1 2">
    <name type="scientific">Solanum verrucosum</name>
    <dbReference type="NCBI Taxonomy" id="315347"/>
    <lineage>
        <taxon>Eukaryota</taxon>
        <taxon>Viridiplantae</taxon>
        <taxon>Streptophyta</taxon>
        <taxon>Embryophyta</taxon>
        <taxon>Tracheophyta</taxon>
        <taxon>Spermatophyta</taxon>
        <taxon>Magnoliopsida</taxon>
        <taxon>eudicotyledons</taxon>
        <taxon>Gunneridae</taxon>
        <taxon>Pentapetalae</taxon>
        <taxon>asterids</taxon>
        <taxon>lamiids</taxon>
        <taxon>Solanales</taxon>
        <taxon>Solanaceae</taxon>
        <taxon>Solanoideae</taxon>
        <taxon>Solaneae</taxon>
        <taxon>Solanum</taxon>
    </lineage>
</organism>
<evidence type="ECO:0000313" key="2">
    <source>
        <dbReference type="Proteomes" id="UP001234989"/>
    </source>
</evidence>
<sequence length="207" mass="23862">MICCQVNFGLHRLQTSVKVCEPVLLILIFFLLVHDTEPYGEDSLQANMVYLINGQLKRLWALLDVVFGRPLEDYGHTSGATYASVLRISWVMPKTTLEVLNSWPGVGSSGKKEEWWKLIPACIWWSIWKERNARCFEGQKINFQRIKANFSPSMREYGAADSGVKKFSIMSRYIPLRDDYFLTAYYNGRSALDELVVTHELVRPMTL</sequence>
<name>A0AAF0U4X5_SOLVR</name>